<dbReference type="InterPro" id="IPR001245">
    <property type="entry name" value="Ser-Thr/Tyr_kinase_cat_dom"/>
</dbReference>
<feature type="binding site" evidence="14">
    <location>
        <position position="446"/>
    </location>
    <ligand>
        <name>ATP</name>
        <dbReference type="ChEBI" id="CHEBI:30616"/>
    </ligand>
</feature>
<dbReference type="Proteomes" id="UP000228380">
    <property type="component" value="Unplaced"/>
</dbReference>
<dbReference type="PROSITE" id="PS00107">
    <property type="entry name" value="PROTEIN_KINASE_ATP"/>
    <property type="match status" value="1"/>
</dbReference>
<dbReference type="SMART" id="SM00181">
    <property type="entry name" value="EGF"/>
    <property type="match status" value="2"/>
</dbReference>
<dbReference type="InterPro" id="IPR008271">
    <property type="entry name" value="Ser/Thr_kinase_AS"/>
</dbReference>
<dbReference type="KEGG" id="pda:103696310"/>
<feature type="region of interest" description="Disordered" evidence="15">
    <location>
        <begin position="694"/>
        <end position="723"/>
    </location>
</feature>
<evidence type="ECO:0000256" key="10">
    <source>
        <dbReference type="ARBA" id="ARBA00023136"/>
    </source>
</evidence>
<dbReference type="FunFam" id="1.10.510.10:FF:000084">
    <property type="entry name" value="Wall-associated receptor kinase 2"/>
    <property type="match status" value="1"/>
</dbReference>
<dbReference type="SMART" id="SM00179">
    <property type="entry name" value="EGF_CA"/>
    <property type="match status" value="1"/>
</dbReference>
<evidence type="ECO:0000256" key="13">
    <source>
        <dbReference type="PROSITE-ProRule" id="PRU00076"/>
    </source>
</evidence>
<protein>
    <submittedName>
        <fullName evidence="21">Wall-associated receptor kinase 3-like</fullName>
    </submittedName>
</protein>
<dbReference type="PANTHER" id="PTHR27005">
    <property type="entry name" value="WALL-ASSOCIATED RECEPTOR KINASE-LIKE 21"/>
    <property type="match status" value="1"/>
</dbReference>
<evidence type="ECO:0000259" key="18">
    <source>
        <dbReference type="PROSITE" id="PS50011"/>
    </source>
</evidence>
<name>A0A8B8ZUU2_PHODC</name>
<dbReference type="PROSITE" id="PS50011">
    <property type="entry name" value="PROTEIN_KINASE_DOM"/>
    <property type="match status" value="1"/>
</dbReference>
<dbReference type="GO" id="GO:0005524">
    <property type="term" value="F:ATP binding"/>
    <property type="evidence" value="ECO:0007669"/>
    <property type="project" value="UniProtKB-UniRule"/>
</dbReference>
<dbReference type="InterPro" id="IPR000719">
    <property type="entry name" value="Prot_kinase_dom"/>
</dbReference>
<dbReference type="FunFam" id="2.10.25.10:FF:000628">
    <property type="entry name" value="Wall-associated receptor kinase 2"/>
    <property type="match status" value="1"/>
</dbReference>
<dbReference type="FunFam" id="3.30.200.20:FF:000043">
    <property type="entry name" value="Wall-associated receptor kinase 2"/>
    <property type="match status" value="1"/>
</dbReference>
<keyword evidence="12" id="KW-0325">Glycoprotein</keyword>
<feature type="domain" description="Protein kinase" evidence="18">
    <location>
        <begin position="417"/>
        <end position="699"/>
    </location>
</feature>
<feature type="signal peptide" evidence="17">
    <location>
        <begin position="1"/>
        <end position="21"/>
    </location>
</feature>
<dbReference type="PANTHER" id="PTHR27005:SF479">
    <property type="entry name" value="OS06G0706600 PROTEIN"/>
    <property type="match status" value="1"/>
</dbReference>
<dbReference type="Gene3D" id="2.10.25.10">
    <property type="entry name" value="Laminin"/>
    <property type="match status" value="1"/>
</dbReference>
<dbReference type="GeneID" id="103696310"/>
<dbReference type="GO" id="GO:0005886">
    <property type="term" value="C:plasma membrane"/>
    <property type="evidence" value="ECO:0007669"/>
    <property type="project" value="TreeGrafter"/>
</dbReference>
<dbReference type="InterPro" id="IPR000742">
    <property type="entry name" value="EGF"/>
</dbReference>
<evidence type="ECO:0000256" key="11">
    <source>
        <dbReference type="ARBA" id="ARBA00023157"/>
    </source>
</evidence>
<evidence type="ECO:0000256" key="12">
    <source>
        <dbReference type="ARBA" id="ARBA00023180"/>
    </source>
</evidence>
<dbReference type="Gene3D" id="1.10.510.10">
    <property type="entry name" value="Transferase(Phosphotransferase) domain 1"/>
    <property type="match status" value="1"/>
</dbReference>
<dbReference type="InterPro" id="IPR025287">
    <property type="entry name" value="WAK_GUB"/>
</dbReference>
<evidence type="ECO:0000256" key="9">
    <source>
        <dbReference type="ARBA" id="ARBA00022989"/>
    </source>
</evidence>
<dbReference type="Pfam" id="PF07714">
    <property type="entry name" value="PK_Tyr_Ser-Thr"/>
    <property type="match status" value="1"/>
</dbReference>
<feature type="transmembrane region" description="Helical" evidence="16">
    <location>
        <begin position="346"/>
        <end position="371"/>
    </location>
</feature>
<dbReference type="CDD" id="cd00054">
    <property type="entry name" value="EGF_CA"/>
    <property type="match status" value="1"/>
</dbReference>
<evidence type="ECO:0000256" key="17">
    <source>
        <dbReference type="SAM" id="SignalP"/>
    </source>
</evidence>
<evidence type="ECO:0000313" key="21">
    <source>
        <dbReference type="RefSeq" id="XP_038977132.1"/>
    </source>
</evidence>
<dbReference type="SUPFAM" id="SSF56112">
    <property type="entry name" value="Protein kinase-like (PK-like)"/>
    <property type="match status" value="1"/>
</dbReference>
<evidence type="ECO:0000256" key="16">
    <source>
        <dbReference type="SAM" id="Phobius"/>
    </source>
</evidence>
<proteinExistence type="predicted"/>
<keyword evidence="3" id="KW-0808">Transferase</keyword>
<dbReference type="InterPro" id="IPR000152">
    <property type="entry name" value="EGF-type_Asp/Asn_hydroxyl_site"/>
</dbReference>
<dbReference type="InterPro" id="IPR011009">
    <property type="entry name" value="Kinase-like_dom_sf"/>
</dbReference>
<evidence type="ECO:0000256" key="5">
    <source>
        <dbReference type="ARBA" id="ARBA00022729"/>
    </source>
</evidence>
<dbReference type="InterPro" id="IPR001881">
    <property type="entry name" value="EGF-like_Ca-bd_dom"/>
</dbReference>
<keyword evidence="8 14" id="KW-0067">ATP-binding</keyword>
<gene>
    <name evidence="21" type="primary">LOC103696310</name>
</gene>
<keyword evidence="2" id="KW-0723">Serine/threonine-protein kinase</keyword>
<dbReference type="Gene3D" id="3.30.200.20">
    <property type="entry name" value="Phosphorylase Kinase, domain 1"/>
    <property type="match status" value="1"/>
</dbReference>
<keyword evidence="4 16" id="KW-0812">Transmembrane</keyword>
<dbReference type="GO" id="GO:0030247">
    <property type="term" value="F:polysaccharide binding"/>
    <property type="evidence" value="ECO:0007669"/>
    <property type="project" value="InterPro"/>
</dbReference>
<evidence type="ECO:0000256" key="3">
    <source>
        <dbReference type="ARBA" id="ARBA00022679"/>
    </source>
</evidence>
<evidence type="ECO:0000256" key="1">
    <source>
        <dbReference type="ARBA" id="ARBA00004479"/>
    </source>
</evidence>
<keyword evidence="10 16" id="KW-0472">Membrane</keyword>
<evidence type="ECO:0000256" key="6">
    <source>
        <dbReference type="ARBA" id="ARBA00022741"/>
    </source>
</evidence>
<evidence type="ECO:0000256" key="4">
    <source>
        <dbReference type="ARBA" id="ARBA00022692"/>
    </source>
</evidence>
<dbReference type="SUPFAM" id="SSF57196">
    <property type="entry name" value="EGF/Laminin"/>
    <property type="match status" value="1"/>
</dbReference>
<keyword evidence="7" id="KW-0418">Kinase</keyword>
<dbReference type="OrthoDB" id="642521at2759"/>
<dbReference type="Pfam" id="PF13947">
    <property type="entry name" value="GUB_WAK_bind"/>
    <property type="match status" value="1"/>
</dbReference>
<evidence type="ECO:0000256" key="15">
    <source>
        <dbReference type="SAM" id="MobiDB-lite"/>
    </source>
</evidence>
<dbReference type="PROSITE" id="PS50026">
    <property type="entry name" value="EGF_3"/>
    <property type="match status" value="1"/>
</dbReference>
<dbReference type="GO" id="GO:0004674">
    <property type="term" value="F:protein serine/threonine kinase activity"/>
    <property type="evidence" value="ECO:0007669"/>
    <property type="project" value="UniProtKB-KW"/>
</dbReference>
<dbReference type="PROSITE" id="PS00108">
    <property type="entry name" value="PROTEIN_KINASE_ST"/>
    <property type="match status" value="1"/>
</dbReference>
<organism evidence="20 21">
    <name type="scientific">Phoenix dactylifera</name>
    <name type="common">Date palm</name>
    <dbReference type="NCBI Taxonomy" id="42345"/>
    <lineage>
        <taxon>Eukaryota</taxon>
        <taxon>Viridiplantae</taxon>
        <taxon>Streptophyta</taxon>
        <taxon>Embryophyta</taxon>
        <taxon>Tracheophyta</taxon>
        <taxon>Spermatophyta</taxon>
        <taxon>Magnoliopsida</taxon>
        <taxon>Liliopsida</taxon>
        <taxon>Arecaceae</taxon>
        <taxon>Coryphoideae</taxon>
        <taxon>Phoeniceae</taxon>
        <taxon>Phoenix</taxon>
    </lineage>
</organism>
<feature type="chain" id="PRO_5033990641" evidence="17">
    <location>
        <begin position="22"/>
        <end position="723"/>
    </location>
</feature>
<evidence type="ECO:0000256" key="2">
    <source>
        <dbReference type="ARBA" id="ARBA00022527"/>
    </source>
</evidence>
<dbReference type="InterPro" id="IPR018097">
    <property type="entry name" value="EGF_Ca-bd_CS"/>
</dbReference>
<dbReference type="GO" id="GO:0007166">
    <property type="term" value="P:cell surface receptor signaling pathway"/>
    <property type="evidence" value="ECO:0007669"/>
    <property type="project" value="InterPro"/>
</dbReference>
<dbReference type="PROSITE" id="PS00010">
    <property type="entry name" value="ASX_HYDROXYL"/>
    <property type="match status" value="1"/>
</dbReference>
<dbReference type="RefSeq" id="XP_038977132.1">
    <property type="nucleotide sequence ID" value="XM_039121204.1"/>
</dbReference>
<keyword evidence="5 17" id="KW-0732">Signal</keyword>
<dbReference type="AlphaFoldDB" id="A0A8B8ZUU2"/>
<feature type="domain" description="EGF-like" evidence="19">
    <location>
        <begin position="297"/>
        <end position="338"/>
    </location>
</feature>
<dbReference type="CDD" id="cd14066">
    <property type="entry name" value="STKc_IRAK"/>
    <property type="match status" value="1"/>
</dbReference>
<comment type="subcellular location">
    <subcellularLocation>
        <location evidence="1">Membrane</location>
        <topology evidence="1">Single-pass type I membrane protein</topology>
    </subcellularLocation>
</comment>
<dbReference type="FunFam" id="2.10.25.10:FF:000355">
    <property type="entry name" value="Wall-associated receptor kinase 3"/>
    <property type="match status" value="1"/>
</dbReference>
<reference evidence="21" key="1">
    <citation type="submission" date="2025-08" db="UniProtKB">
        <authorList>
            <consortium name="RefSeq"/>
        </authorList>
    </citation>
    <scope>IDENTIFICATION</scope>
    <source>
        <tissue evidence="21">Young leaves</tissue>
    </source>
</reference>
<evidence type="ECO:0000313" key="20">
    <source>
        <dbReference type="Proteomes" id="UP000228380"/>
    </source>
</evidence>
<evidence type="ECO:0000259" key="19">
    <source>
        <dbReference type="PROSITE" id="PS50026"/>
    </source>
</evidence>
<accession>A0A8B8ZUU2</accession>
<dbReference type="InterPro" id="IPR017441">
    <property type="entry name" value="Protein_kinase_ATP_BS"/>
</dbReference>
<comment type="caution">
    <text evidence="13">Lacks conserved residue(s) required for the propagation of feature annotation.</text>
</comment>
<dbReference type="PROSITE" id="PS01187">
    <property type="entry name" value="EGF_CA"/>
    <property type="match status" value="1"/>
</dbReference>
<evidence type="ECO:0000256" key="8">
    <source>
        <dbReference type="ARBA" id="ARBA00022840"/>
    </source>
</evidence>
<sequence>MACKRELLLLLLLLQLLVAAASSSEQLMALPGCHDKCGNTAVPYPFGIGPGCFRGGFDITCDGGSPRALIPDLDLEIEITDISLAPAEVRAKIPMSYQCYNETAMVSKVTPKVDLTTRPAYIFSSTRNKFTALGCFTLAHLAAYIEEDDYQYGGACVSYCWNEESIANGSCSNMGCCQVSIPKQLSSIDIYFRNYGYSDTWNISPCSYAFLVAQDSYNFSRSDLSYDFAVKHRNHTPVVLDWAIRNQSCQDARVDPTTYACRSNNSICSDASNGPGYLCSCLPGYDGNPYLHDGCQDIDECKLPEQYPCHGICVNRPGNYSCACPQGTQGNATTESCRPLRGKDKFPLLAILAGGISVSTFFIVLICYILAKRKLVTTKQKFFDQNGGYLLQQQISSKGVAFKIYTVEELKRATNNFNTDRVLGQGGFGTVYKGIFEDKTVVAIKKPKKMEVDQIEEFAKEMFILSQINHKNVVKLLGCCLEVKVPMLVYEFVSNGTLSDHLHGRNQNSSLNLDMRLTIAVESAEALAYLHSWASPPILHCDVKSANILLDENFTAKVSDFGASKLVPNGPTQYVSVIQGTLGYLDPEFQADGRLTNKSDVYSFGVVLLELLTGKRAIYSEGSEEKRSLVASFYRAMNEDRLLQILDDQVKDEGGIELLEQIADLAGRCLDRRGEDRPTMKEVAEELEKLRKFKQHSWEQNDHEETDSSLDGSRPTAILPHTY</sequence>
<keyword evidence="6 14" id="KW-0547">Nucleotide-binding</keyword>
<dbReference type="GO" id="GO:0005509">
    <property type="term" value="F:calcium ion binding"/>
    <property type="evidence" value="ECO:0007669"/>
    <property type="project" value="InterPro"/>
</dbReference>
<keyword evidence="9 16" id="KW-1133">Transmembrane helix</keyword>
<keyword evidence="20" id="KW-1185">Reference proteome</keyword>
<dbReference type="InterPro" id="IPR045274">
    <property type="entry name" value="WAK-like"/>
</dbReference>
<feature type="compositionally biased region" description="Basic and acidic residues" evidence="15">
    <location>
        <begin position="694"/>
        <end position="703"/>
    </location>
</feature>
<keyword evidence="11" id="KW-1015">Disulfide bond</keyword>
<keyword evidence="13" id="KW-0245">EGF-like domain</keyword>
<evidence type="ECO:0000256" key="14">
    <source>
        <dbReference type="PROSITE-ProRule" id="PRU10141"/>
    </source>
</evidence>
<evidence type="ECO:0000256" key="7">
    <source>
        <dbReference type="ARBA" id="ARBA00022777"/>
    </source>
</evidence>
<dbReference type="SMART" id="SM00220">
    <property type="entry name" value="S_TKc"/>
    <property type="match status" value="1"/>
</dbReference>